<evidence type="ECO:0000256" key="12">
    <source>
        <dbReference type="ARBA" id="ARBA00023012"/>
    </source>
</evidence>
<dbReference type="GO" id="GO:0005524">
    <property type="term" value="F:ATP binding"/>
    <property type="evidence" value="ECO:0007669"/>
    <property type="project" value="UniProtKB-KW"/>
</dbReference>
<dbReference type="Gene3D" id="1.10.287.130">
    <property type="match status" value="1"/>
</dbReference>
<keyword evidence="13 15" id="KW-0472">Membrane</keyword>
<dbReference type="PRINTS" id="PR00344">
    <property type="entry name" value="BCTRLSENSOR"/>
</dbReference>
<dbReference type="Proteomes" id="UP000494214">
    <property type="component" value="Unassembled WGS sequence"/>
</dbReference>
<dbReference type="SMART" id="SM00387">
    <property type="entry name" value="HATPase_c"/>
    <property type="match status" value="1"/>
</dbReference>
<feature type="region of interest" description="Disordered" evidence="14">
    <location>
        <begin position="97"/>
        <end position="179"/>
    </location>
</feature>
<evidence type="ECO:0000256" key="10">
    <source>
        <dbReference type="ARBA" id="ARBA00022840"/>
    </source>
</evidence>
<feature type="domain" description="HAMP" evidence="17">
    <location>
        <begin position="264"/>
        <end position="315"/>
    </location>
</feature>
<feature type="domain" description="Histidine kinase" evidence="16">
    <location>
        <begin position="323"/>
        <end position="526"/>
    </location>
</feature>
<keyword evidence="12" id="KW-0902">Two-component regulatory system</keyword>
<dbReference type="PANTHER" id="PTHR44936">
    <property type="entry name" value="SENSOR PROTEIN CREC"/>
    <property type="match status" value="1"/>
</dbReference>
<dbReference type="InterPro" id="IPR004358">
    <property type="entry name" value="Sig_transdc_His_kin-like_C"/>
</dbReference>
<accession>A0A6S6ZSL5</accession>
<keyword evidence="10" id="KW-0067">ATP-binding</keyword>
<evidence type="ECO:0000256" key="5">
    <source>
        <dbReference type="ARBA" id="ARBA00022553"/>
    </source>
</evidence>
<keyword evidence="19" id="KW-1185">Reference proteome</keyword>
<dbReference type="PROSITE" id="PS50109">
    <property type="entry name" value="HIS_KIN"/>
    <property type="match status" value="1"/>
</dbReference>
<feature type="transmembrane region" description="Helical" evidence="15">
    <location>
        <begin position="245"/>
        <end position="264"/>
    </location>
</feature>
<evidence type="ECO:0000256" key="4">
    <source>
        <dbReference type="ARBA" id="ARBA00022519"/>
    </source>
</evidence>
<evidence type="ECO:0000256" key="1">
    <source>
        <dbReference type="ARBA" id="ARBA00000085"/>
    </source>
</evidence>
<keyword evidence="4" id="KW-1003">Cell membrane</keyword>
<proteinExistence type="predicted"/>
<dbReference type="PANTHER" id="PTHR44936:SF5">
    <property type="entry name" value="SENSOR HISTIDINE KINASE ENVZ"/>
    <property type="match status" value="1"/>
</dbReference>
<sequence length="528" mass="57707">MRFSPGILVPRSLRARLILLILGSVLLTQAATLVTVSYFRHKFMEDVAIGYIVTTIRTLRAAVSQVPAEDRADFVRAASQNQWRLWSRVLPAEAKLQRFNGRRPPPPRAAPRPPPSPPSSQDAQFHGPPPPPPPEVRDDERDTHAAQADGRGDAQRTGDGARDREESNRRYKPEPDDIRRDLRVLVQQLNERLNDGTRVALSRGPTPEIFISLAPNPATEDAPRLREWLVIPLERLDPPVATPFIAAWLGGLGLLLLLAVGFSWHITRPITRLADAADQLAAGQPQRVEPSGPHETRVLGERFNAMLDALSESDSVRRTLLSGLPHDLKGPLSRMWLRVEMADDSTLKEGLRTDLRDMQHMVDQFIGFVRGTDPAAYRYAPIVLAEWLTERVGAWQGAGTAIGLDTAQDASGAVVQADAVALGRLLDNLIGNALNHGAPPVDIALRREEGHAVLDVADHGPGIVPERRLEALRPFSRLDDARTRTGSVGLGLALAEAIARAHGGSLELREAESGGLCVRVRLPLSQAA</sequence>
<dbReference type="InterPro" id="IPR005467">
    <property type="entry name" value="His_kinase_dom"/>
</dbReference>
<dbReference type="SUPFAM" id="SSF47384">
    <property type="entry name" value="Homodimeric domain of signal transducing histidine kinase"/>
    <property type="match status" value="1"/>
</dbReference>
<dbReference type="GO" id="GO:0005886">
    <property type="term" value="C:plasma membrane"/>
    <property type="evidence" value="ECO:0007669"/>
    <property type="project" value="UniProtKB-SubCell"/>
</dbReference>
<dbReference type="AlphaFoldDB" id="A0A6S6ZSL5"/>
<evidence type="ECO:0000259" key="17">
    <source>
        <dbReference type="PROSITE" id="PS50885"/>
    </source>
</evidence>
<keyword evidence="8" id="KW-0547">Nucleotide-binding</keyword>
<dbReference type="Pfam" id="PF02518">
    <property type="entry name" value="HATPase_c"/>
    <property type="match status" value="1"/>
</dbReference>
<keyword evidence="6 18" id="KW-0808">Transferase</keyword>
<evidence type="ECO:0000256" key="14">
    <source>
        <dbReference type="SAM" id="MobiDB-lite"/>
    </source>
</evidence>
<dbReference type="EC" id="2.7.13.3" evidence="3"/>
<evidence type="ECO:0000313" key="19">
    <source>
        <dbReference type="Proteomes" id="UP000494214"/>
    </source>
</evidence>
<dbReference type="InterPro" id="IPR003660">
    <property type="entry name" value="HAMP_dom"/>
</dbReference>
<dbReference type="InterPro" id="IPR003594">
    <property type="entry name" value="HATPase_dom"/>
</dbReference>
<dbReference type="Gene3D" id="3.30.565.10">
    <property type="entry name" value="Histidine kinase-like ATPase, C-terminal domain"/>
    <property type="match status" value="1"/>
</dbReference>
<dbReference type="InterPro" id="IPR036890">
    <property type="entry name" value="HATPase_C_sf"/>
</dbReference>
<dbReference type="SUPFAM" id="SSF158472">
    <property type="entry name" value="HAMP domain-like"/>
    <property type="match status" value="1"/>
</dbReference>
<evidence type="ECO:0000256" key="15">
    <source>
        <dbReference type="SAM" id="Phobius"/>
    </source>
</evidence>
<dbReference type="InterPro" id="IPR036097">
    <property type="entry name" value="HisK_dim/P_sf"/>
</dbReference>
<dbReference type="RefSeq" id="WP_175123202.1">
    <property type="nucleotide sequence ID" value="NZ_CADIJM010000003.1"/>
</dbReference>
<evidence type="ECO:0000313" key="18">
    <source>
        <dbReference type="EMBL" id="CAB3694965.1"/>
    </source>
</evidence>
<keyword evidence="11 15" id="KW-1133">Transmembrane helix</keyword>
<gene>
    <name evidence="18" type="primary">sasA_8</name>
    <name evidence="18" type="ORF">LMG26690_02312</name>
</gene>
<keyword evidence="5" id="KW-0597">Phosphoprotein</keyword>
<comment type="subcellular location">
    <subcellularLocation>
        <location evidence="2">Cell inner membrane</location>
        <topology evidence="2">Multi-pass membrane protein</topology>
    </subcellularLocation>
</comment>
<evidence type="ECO:0000256" key="13">
    <source>
        <dbReference type="ARBA" id="ARBA00023136"/>
    </source>
</evidence>
<comment type="catalytic activity">
    <reaction evidence="1">
        <text>ATP + protein L-histidine = ADP + protein N-phospho-L-histidine.</text>
        <dbReference type="EC" id="2.7.13.3"/>
    </reaction>
</comment>
<protein>
    <recommendedName>
        <fullName evidence="3">histidine kinase</fullName>
        <ecNumber evidence="3">2.7.13.3</ecNumber>
    </recommendedName>
</protein>
<dbReference type="EMBL" id="CADIJM010000003">
    <property type="protein sequence ID" value="CAB3694965.1"/>
    <property type="molecule type" value="Genomic_DNA"/>
</dbReference>
<reference evidence="18 19" key="1">
    <citation type="submission" date="2020-04" db="EMBL/GenBank/DDBJ databases">
        <authorList>
            <person name="De Canck E."/>
        </authorList>
    </citation>
    <scope>NUCLEOTIDE SEQUENCE [LARGE SCALE GENOMIC DNA]</scope>
    <source>
        <strain evidence="18 19">LMG 26690</strain>
    </source>
</reference>
<keyword evidence="7 15" id="KW-0812">Transmembrane</keyword>
<evidence type="ECO:0000256" key="9">
    <source>
        <dbReference type="ARBA" id="ARBA00022777"/>
    </source>
</evidence>
<dbReference type="SMART" id="SM00304">
    <property type="entry name" value="HAMP"/>
    <property type="match status" value="1"/>
</dbReference>
<dbReference type="SUPFAM" id="SSF55874">
    <property type="entry name" value="ATPase domain of HSP90 chaperone/DNA topoisomerase II/histidine kinase"/>
    <property type="match status" value="1"/>
</dbReference>
<dbReference type="CDD" id="cd00075">
    <property type="entry name" value="HATPase"/>
    <property type="match status" value="1"/>
</dbReference>
<evidence type="ECO:0000256" key="7">
    <source>
        <dbReference type="ARBA" id="ARBA00022692"/>
    </source>
</evidence>
<dbReference type="PROSITE" id="PS50885">
    <property type="entry name" value="HAMP"/>
    <property type="match status" value="1"/>
</dbReference>
<evidence type="ECO:0000256" key="8">
    <source>
        <dbReference type="ARBA" id="ARBA00022741"/>
    </source>
</evidence>
<dbReference type="GO" id="GO:0000155">
    <property type="term" value="F:phosphorelay sensor kinase activity"/>
    <property type="evidence" value="ECO:0007669"/>
    <property type="project" value="InterPro"/>
</dbReference>
<name>A0A6S6ZSL5_9BURK</name>
<organism evidence="18 19">
    <name type="scientific">Achromobacter animicus</name>
    <dbReference type="NCBI Taxonomy" id="1389935"/>
    <lineage>
        <taxon>Bacteria</taxon>
        <taxon>Pseudomonadati</taxon>
        <taxon>Pseudomonadota</taxon>
        <taxon>Betaproteobacteria</taxon>
        <taxon>Burkholderiales</taxon>
        <taxon>Alcaligenaceae</taxon>
        <taxon>Achromobacter</taxon>
    </lineage>
</organism>
<feature type="compositionally biased region" description="Basic and acidic residues" evidence="14">
    <location>
        <begin position="135"/>
        <end position="179"/>
    </location>
</feature>
<feature type="compositionally biased region" description="Pro residues" evidence="14">
    <location>
        <begin position="103"/>
        <end position="118"/>
    </location>
</feature>
<evidence type="ECO:0000259" key="16">
    <source>
        <dbReference type="PROSITE" id="PS50109"/>
    </source>
</evidence>
<evidence type="ECO:0000256" key="2">
    <source>
        <dbReference type="ARBA" id="ARBA00004429"/>
    </source>
</evidence>
<evidence type="ECO:0000256" key="6">
    <source>
        <dbReference type="ARBA" id="ARBA00022679"/>
    </source>
</evidence>
<dbReference type="InterPro" id="IPR050980">
    <property type="entry name" value="2C_sensor_his_kinase"/>
</dbReference>
<keyword evidence="9 18" id="KW-0418">Kinase</keyword>
<evidence type="ECO:0000256" key="11">
    <source>
        <dbReference type="ARBA" id="ARBA00022989"/>
    </source>
</evidence>
<evidence type="ECO:0000256" key="3">
    <source>
        <dbReference type="ARBA" id="ARBA00012438"/>
    </source>
</evidence>
<keyword evidence="4" id="KW-0997">Cell inner membrane</keyword>
<dbReference type="Pfam" id="PF00672">
    <property type="entry name" value="HAMP"/>
    <property type="match status" value="1"/>
</dbReference>